<keyword evidence="2" id="KW-1185">Reference proteome</keyword>
<sequence length="218" mass="22235">MGTRLLLEGTDLAALMAHVREELGAGAKVVRAERVRTGGLVGFFAREHFELTVEVPEAPAPRPRASRADAAGIDALLEAADAADSGPPEVSTGSPAFADVLEQVRALVGDATPVPRPAPPEVLRAVQADKPTDLADRLAGLGVPARLLVDRPRTLFEALAAVPVAAAPERGPGSVLAVVGAPGDVDAVATLLAERLHLDAAAVVPAGTPTARPAVPRP</sequence>
<dbReference type="RefSeq" id="WP_199721471.1">
    <property type="nucleotide sequence ID" value="NZ_QWKP01000108.1"/>
</dbReference>
<dbReference type="EMBL" id="QWKP01000108">
    <property type="protein sequence ID" value="RHA44194.1"/>
    <property type="molecule type" value="Genomic_DNA"/>
</dbReference>
<gene>
    <name evidence="1" type="ORF">D1825_02560</name>
</gene>
<evidence type="ECO:0000313" key="2">
    <source>
        <dbReference type="Proteomes" id="UP000283374"/>
    </source>
</evidence>
<proteinExistence type="predicted"/>
<feature type="non-terminal residue" evidence="1">
    <location>
        <position position="218"/>
    </location>
</feature>
<name>A0A413RQH8_9CELL</name>
<reference evidence="1 2" key="1">
    <citation type="submission" date="2018-08" db="EMBL/GenBank/DDBJ databases">
        <title>Cellulomonas rhizosphaerae sp. nov., a novel actinomycete isolated from soil.</title>
        <authorList>
            <person name="Tian Y."/>
        </authorList>
    </citation>
    <scope>NUCLEOTIDE SEQUENCE [LARGE SCALE GENOMIC DNA]</scope>
    <source>
        <strain evidence="1 2">NEAU-TCZ24</strain>
    </source>
</reference>
<organism evidence="1 2">
    <name type="scientific">Cellulomonas rhizosphaerae</name>
    <dbReference type="NCBI Taxonomy" id="2293719"/>
    <lineage>
        <taxon>Bacteria</taxon>
        <taxon>Bacillati</taxon>
        <taxon>Actinomycetota</taxon>
        <taxon>Actinomycetes</taxon>
        <taxon>Micrococcales</taxon>
        <taxon>Cellulomonadaceae</taxon>
        <taxon>Cellulomonas</taxon>
    </lineage>
</organism>
<protein>
    <submittedName>
        <fullName evidence="1">Uncharacterized protein</fullName>
    </submittedName>
</protein>
<dbReference type="AlphaFoldDB" id="A0A413RQH8"/>
<evidence type="ECO:0000313" key="1">
    <source>
        <dbReference type="EMBL" id="RHA44194.1"/>
    </source>
</evidence>
<comment type="caution">
    <text evidence="1">The sequence shown here is derived from an EMBL/GenBank/DDBJ whole genome shotgun (WGS) entry which is preliminary data.</text>
</comment>
<accession>A0A413RQH8</accession>
<dbReference type="Proteomes" id="UP000283374">
    <property type="component" value="Unassembled WGS sequence"/>
</dbReference>